<evidence type="ECO:0000256" key="5">
    <source>
        <dbReference type="ARBA" id="ARBA00023027"/>
    </source>
</evidence>
<evidence type="ECO:0000256" key="1">
    <source>
        <dbReference type="ARBA" id="ARBA00001947"/>
    </source>
</evidence>
<reference evidence="11 12" key="1">
    <citation type="journal article" date="2017" name="Gigascience">
        <title>Genome sequence of the small brown planthopper, Laodelphax striatellus.</title>
        <authorList>
            <person name="Zhu J."/>
            <person name="Jiang F."/>
            <person name="Wang X."/>
            <person name="Yang P."/>
            <person name="Bao Y."/>
            <person name="Zhao W."/>
            <person name="Wang W."/>
            <person name="Lu H."/>
            <person name="Wang Q."/>
            <person name="Cui N."/>
            <person name="Li J."/>
            <person name="Chen X."/>
            <person name="Luo L."/>
            <person name="Yu J."/>
            <person name="Kang L."/>
            <person name="Cui F."/>
        </authorList>
    </citation>
    <scope>NUCLEOTIDE SEQUENCE [LARGE SCALE GENOMIC DNA]</scope>
    <source>
        <strain evidence="11">Lst14</strain>
    </source>
</reference>
<feature type="binding site" evidence="8">
    <location>
        <position position="263"/>
    </location>
    <ligand>
        <name>Zn(2+)</name>
        <dbReference type="ChEBI" id="CHEBI:29105"/>
    </ligand>
</feature>
<feature type="region of interest" description="Disordered" evidence="9">
    <location>
        <begin position="1"/>
        <end position="46"/>
    </location>
</feature>
<dbReference type="OrthoDB" id="420264at2759"/>
<evidence type="ECO:0000259" key="10">
    <source>
        <dbReference type="PROSITE" id="PS50305"/>
    </source>
</evidence>
<dbReference type="STRING" id="195883.A0A482XP39"/>
<dbReference type="CDD" id="cd01408">
    <property type="entry name" value="SIRT1"/>
    <property type="match status" value="1"/>
</dbReference>
<dbReference type="EMBL" id="QKKF02004374">
    <property type="protein sequence ID" value="RZF47384.1"/>
    <property type="molecule type" value="Genomic_DNA"/>
</dbReference>
<dbReference type="AlphaFoldDB" id="A0A482XP39"/>
<comment type="cofactor">
    <cofactor evidence="1">
        <name>Zn(2+)</name>
        <dbReference type="ChEBI" id="CHEBI:29105"/>
    </cofactor>
</comment>
<protein>
    <recommendedName>
        <fullName evidence="10">Deacetylase sirtuin-type domain-containing protein</fullName>
    </recommendedName>
</protein>
<dbReference type="InParanoid" id="A0A482XP39"/>
<keyword evidence="2" id="KW-0808">Transferase</keyword>
<dbReference type="GO" id="GO:0070403">
    <property type="term" value="F:NAD+ binding"/>
    <property type="evidence" value="ECO:0007669"/>
    <property type="project" value="InterPro"/>
</dbReference>
<evidence type="ECO:0000313" key="11">
    <source>
        <dbReference type="EMBL" id="RZF47384.1"/>
    </source>
</evidence>
<dbReference type="GO" id="GO:0017136">
    <property type="term" value="F:histone deacetylase activity, NAD-dependent"/>
    <property type="evidence" value="ECO:0007669"/>
    <property type="project" value="TreeGrafter"/>
</dbReference>
<dbReference type="InterPro" id="IPR029035">
    <property type="entry name" value="DHS-like_NAD/FAD-binding_dom"/>
</dbReference>
<feature type="binding site" evidence="8">
    <location>
        <position position="239"/>
    </location>
    <ligand>
        <name>Zn(2+)</name>
        <dbReference type="ChEBI" id="CHEBI:29105"/>
    </ligand>
</feature>
<feature type="domain" description="Deacetylase sirtuin-type" evidence="10">
    <location>
        <begin position="98"/>
        <end position="376"/>
    </location>
</feature>
<accession>A0A482XP39</accession>
<dbReference type="GO" id="GO:0046872">
    <property type="term" value="F:metal ion binding"/>
    <property type="evidence" value="ECO:0007669"/>
    <property type="project" value="UniProtKB-KW"/>
</dbReference>
<keyword evidence="12" id="KW-1185">Reference proteome</keyword>
<organism evidence="11 12">
    <name type="scientific">Laodelphax striatellus</name>
    <name type="common">Small brown planthopper</name>
    <name type="synonym">Delphax striatella</name>
    <dbReference type="NCBI Taxonomy" id="195883"/>
    <lineage>
        <taxon>Eukaryota</taxon>
        <taxon>Metazoa</taxon>
        <taxon>Ecdysozoa</taxon>
        <taxon>Arthropoda</taxon>
        <taxon>Hexapoda</taxon>
        <taxon>Insecta</taxon>
        <taxon>Pterygota</taxon>
        <taxon>Neoptera</taxon>
        <taxon>Paraneoptera</taxon>
        <taxon>Hemiptera</taxon>
        <taxon>Auchenorrhyncha</taxon>
        <taxon>Fulgoroidea</taxon>
        <taxon>Delphacidae</taxon>
        <taxon>Criomorphinae</taxon>
        <taxon>Laodelphax</taxon>
    </lineage>
</organism>
<dbReference type="FunCoup" id="A0A482XP39">
    <property type="interactions" value="1834"/>
</dbReference>
<keyword evidence="3 8" id="KW-0479">Metal-binding</keyword>
<evidence type="ECO:0000256" key="7">
    <source>
        <dbReference type="ARBA" id="ARBA00048905"/>
    </source>
</evidence>
<dbReference type="SUPFAM" id="SSF52467">
    <property type="entry name" value="DHS-like NAD/FAD-binding domain"/>
    <property type="match status" value="1"/>
</dbReference>
<evidence type="ECO:0000256" key="2">
    <source>
        <dbReference type="ARBA" id="ARBA00022679"/>
    </source>
</evidence>
<dbReference type="Pfam" id="PF02146">
    <property type="entry name" value="SIR2"/>
    <property type="match status" value="1"/>
</dbReference>
<dbReference type="Gene3D" id="3.30.1600.10">
    <property type="entry name" value="SIR2/SIRT2 'Small Domain"/>
    <property type="match status" value="1"/>
</dbReference>
<dbReference type="PANTHER" id="PTHR11085">
    <property type="entry name" value="NAD-DEPENDENT PROTEIN DEACYLASE SIRTUIN-5, MITOCHONDRIAL-RELATED"/>
    <property type="match status" value="1"/>
</dbReference>
<dbReference type="InterPro" id="IPR003000">
    <property type="entry name" value="Sirtuin"/>
</dbReference>
<dbReference type="GO" id="GO:0005634">
    <property type="term" value="C:nucleus"/>
    <property type="evidence" value="ECO:0007669"/>
    <property type="project" value="TreeGrafter"/>
</dbReference>
<dbReference type="Proteomes" id="UP000291343">
    <property type="component" value="Unassembled WGS sequence"/>
</dbReference>
<dbReference type="PROSITE" id="PS50305">
    <property type="entry name" value="SIRTUIN"/>
    <property type="match status" value="1"/>
</dbReference>
<dbReference type="InterPro" id="IPR026591">
    <property type="entry name" value="Sirtuin_cat_small_dom_sf"/>
</dbReference>
<evidence type="ECO:0000256" key="8">
    <source>
        <dbReference type="PROSITE-ProRule" id="PRU00236"/>
    </source>
</evidence>
<comment type="catalytic activity">
    <reaction evidence="6">
        <text>N(6)-hexadecanoyl-L-lysyl-[protein] + NAD(+) + H2O = 2''-O-hexadecanoyl-ADP-D-ribose + nicotinamide + L-lysyl-[protein]</text>
        <dbReference type="Rhea" id="RHEA:70563"/>
        <dbReference type="Rhea" id="RHEA-COMP:9752"/>
        <dbReference type="Rhea" id="RHEA-COMP:14175"/>
        <dbReference type="ChEBI" id="CHEBI:15377"/>
        <dbReference type="ChEBI" id="CHEBI:17154"/>
        <dbReference type="ChEBI" id="CHEBI:29969"/>
        <dbReference type="ChEBI" id="CHEBI:57540"/>
        <dbReference type="ChEBI" id="CHEBI:138936"/>
        <dbReference type="ChEBI" id="CHEBI:189673"/>
    </reaction>
    <physiologicalReaction direction="left-to-right" evidence="6">
        <dbReference type="Rhea" id="RHEA:70564"/>
    </physiologicalReaction>
</comment>
<feature type="binding site" evidence="8">
    <location>
        <position position="236"/>
    </location>
    <ligand>
        <name>Zn(2+)</name>
        <dbReference type="ChEBI" id="CHEBI:29105"/>
    </ligand>
</feature>
<gene>
    <name evidence="11" type="ORF">LSTR_LSTR009123</name>
</gene>
<evidence type="ECO:0000256" key="4">
    <source>
        <dbReference type="ARBA" id="ARBA00022833"/>
    </source>
</evidence>
<sequence>MASSKGDGEDLSTYRSKKEKNDDSDDDDTTSSGSKRVDASADEPLSSMAAKLATAASVSERGDCDVEDDGAVEKIRKYLAEKLSLFVPDAVDKPPQPKILDELSVDGIVNYIKDGKAKNIITLTGAGISTSAGIPDFRSPSTGLYANLQKYDLPYPQAIFELEFFKRNPEPFYTLARSLFPGAFKPTYSHYFIRMLQKKNLLMRHYTQNIDTLERVAGMEDDIIVEAHGTFHTAHCLSCHKEYTLEWLEEKLKLDDVPSCNECIGIVKPDIVFFGESLPEKFHTCAQVDFKKCDLLIIMGTSLEVQPFASLIDRVNDKCPRLLINREKAGNSDRLVWLLGMQSGLHFDSEDNYRDVFWAGDCDDGCLLLADKLGWGEELRNTVKEEHERIEKEIKMKKEEDLLKTRKGRVSKNENEATGSSKK</sequence>
<dbReference type="InterPro" id="IPR026590">
    <property type="entry name" value="Ssirtuin_cat_dom"/>
</dbReference>
<evidence type="ECO:0000313" key="12">
    <source>
        <dbReference type="Proteomes" id="UP000291343"/>
    </source>
</evidence>
<dbReference type="PANTHER" id="PTHR11085:SF6">
    <property type="entry name" value="NAD-DEPENDENT PROTEIN DEACETYLASE SIRTUIN-2"/>
    <property type="match status" value="1"/>
</dbReference>
<dbReference type="GO" id="GO:0140774">
    <property type="term" value="F:NAD-dependent protein depalmitoylase activity"/>
    <property type="evidence" value="ECO:0007669"/>
    <property type="project" value="RHEA"/>
</dbReference>
<name>A0A482XP39_LAOST</name>
<dbReference type="SMR" id="A0A482XP39"/>
<evidence type="ECO:0000256" key="9">
    <source>
        <dbReference type="SAM" id="MobiDB-lite"/>
    </source>
</evidence>
<evidence type="ECO:0000256" key="3">
    <source>
        <dbReference type="ARBA" id="ARBA00022723"/>
    </source>
</evidence>
<feature type="active site" description="Proton acceptor" evidence="8">
    <location>
        <position position="228"/>
    </location>
</feature>
<comment type="caution">
    <text evidence="11">The sequence shown here is derived from an EMBL/GenBank/DDBJ whole genome shotgun (WGS) entry which is preliminary data.</text>
</comment>
<dbReference type="InterPro" id="IPR050134">
    <property type="entry name" value="NAD-dep_sirtuin_deacylases"/>
</dbReference>
<feature type="binding site" evidence="8">
    <location>
        <position position="260"/>
    </location>
    <ligand>
        <name>Zn(2+)</name>
        <dbReference type="ChEBI" id="CHEBI:29105"/>
    </ligand>
</feature>
<keyword evidence="4 8" id="KW-0862">Zinc</keyword>
<comment type="catalytic activity">
    <reaction evidence="7">
        <text>N(6)-tetradecanoyl-L-lysyl-[protein] + NAD(+) + H2O = 2''-O-tetradecanoyl-ADP-D-ribose + nicotinamide + L-lysyl-[protein]</text>
        <dbReference type="Rhea" id="RHEA:70567"/>
        <dbReference type="Rhea" id="RHEA-COMP:9752"/>
        <dbReference type="Rhea" id="RHEA-COMP:15437"/>
        <dbReference type="ChEBI" id="CHEBI:15377"/>
        <dbReference type="ChEBI" id="CHEBI:17154"/>
        <dbReference type="ChEBI" id="CHEBI:29969"/>
        <dbReference type="ChEBI" id="CHEBI:57540"/>
        <dbReference type="ChEBI" id="CHEBI:141129"/>
        <dbReference type="ChEBI" id="CHEBI:189674"/>
    </reaction>
    <physiologicalReaction direction="left-to-right" evidence="7">
        <dbReference type="Rhea" id="RHEA:70568"/>
    </physiologicalReaction>
</comment>
<keyword evidence="5" id="KW-0520">NAD</keyword>
<dbReference type="Gene3D" id="3.40.50.1220">
    <property type="entry name" value="TPP-binding domain"/>
    <property type="match status" value="1"/>
</dbReference>
<dbReference type="GO" id="GO:0140773">
    <property type="term" value="F:NAD-dependent protein demyristoylase activity"/>
    <property type="evidence" value="ECO:0007669"/>
    <property type="project" value="RHEA"/>
</dbReference>
<proteinExistence type="predicted"/>
<evidence type="ECO:0000256" key="6">
    <source>
        <dbReference type="ARBA" id="ARBA00048378"/>
    </source>
</evidence>